<feature type="region of interest" description="Disordered" evidence="2">
    <location>
        <begin position="160"/>
        <end position="227"/>
    </location>
</feature>
<dbReference type="Proteomes" id="UP001357485">
    <property type="component" value="Unassembled WGS sequence"/>
</dbReference>
<keyword evidence="1" id="KW-0175">Coiled coil</keyword>
<accession>A0ABR0LWX3</accession>
<sequence length="259" mass="28499">MFPPVGCFRAPHCHLASGDPQLLAQLQQRIAVLETELRHAQGQRDDAQKTNLYLLETLASKSPHCEDTDTLKRQIRAADRNNAALKARLASSKQDNLRMKTKMRLALDDISARSRKMFHLELALRRTQRWHSQLETPSQGTHSTNILDLLGLNEGETKELLSTPTRALSPFGSSSGHSYDASLTNSSTPPHTLPDEHNGKASGPGVDTPTPSTADEASLHRDAQPQLESPYKYVSYFVANSKDPKHNGTCEDVGKADAT</sequence>
<name>A0ABR0LWX3_9PEZI</name>
<feature type="non-terminal residue" evidence="3">
    <location>
        <position position="259"/>
    </location>
</feature>
<protein>
    <recommendedName>
        <fullName evidence="5">Lebercilin domain-containing protein</fullName>
    </recommendedName>
</protein>
<evidence type="ECO:0000313" key="4">
    <source>
        <dbReference type="Proteomes" id="UP001357485"/>
    </source>
</evidence>
<evidence type="ECO:0000256" key="2">
    <source>
        <dbReference type="SAM" id="MobiDB-lite"/>
    </source>
</evidence>
<proteinExistence type="predicted"/>
<feature type="compositionally biased region" description="Polar residues" evidence="2">
    <location>
        <begin position="160"/>
        <end position="190"/>
    </location>
</feature>
<keyword evidence="4" id="KW-1185">Reference proteome</keyword>
<gene>
    <name evidence="3" type="ORF">LTR16_004870</name>
</gene>
<feature type="coiled-coil region" evidence="1">
    <location>
        <begin position="23"/>
        <end position="95"/>
    </location>
</feature>
<dbReference type="EMBL" id="JAVRRA010008916">
    <property type="protein sequence ID" value="KAK5254356.1"/>
    <property type="molecule type" value="Genomic_DNA"/>
</dbReference>
<organism evidence="3 4">
    <name type="scientific">Cryomyces antarcticus</name>
    <dbReference type="NCBI Taxonomy" id="329879"/>
    <lineage>
        <taxon>Eukaryota</taxon>
        <taxon>Fungi</taxon>
        <taxon>Dikarya</taxon>
        <taxon>Ascomycota</taxon>
        <taxon>Pezizomycotina</taxon>
        <taxon>Dothideomycetes</taxon>
        <taxon>Dothideomycetes incertae sedis</taxon>
        <taxon>Cryomyces</taxon>
    </lineage>
</organism>
<evidence type="ECO:0008006" key="5">
    <source>
        <dbReference type="Google" id="ProtNLM"/>
    </source>
</evidence>
<evidence type="ECO:0000313" key="3">
    <source>
        <dbReference type="EMBL" id="KAK5254356.1"/>
    </source>
</evidence>
<evidence type="ECO:0000256" key="1">
    <source>
        <dbReference type="SAM" id="Coils"/>
    </source>
</evidence>
<comment type="caution">
    <text evidence="3">The sequence shown here is derived from an EMBL/GenBank/DDBJ whole genome shotgun (WGS) entry which is preliminary data.</text>
</comment>
<reference evidence="3 4" key="1">
    <citation type="submission" date="2023-08" db="EMBL/GenBank/DDBJ databases">
        <title>Black Yeasts Isolated from many extreme environments.</title>
        <authorList>
            <person name="Coleine C."/>
            <person name="Stajich J.E."/>
            <person name="Selbmann L."/>
        </authorList>
    </citation>
    <scope>NUCLEOTIDE SEQUENCE [LARGE SCALE GENOMIC DNA]</scope>
    <source>
        <strain evidence="3 4">CCFEE 536</strain>
    </source>
</reference>